<evidence type="ECO:0000313" key="2">
    <source>
        <dbReference type="Proteomes" id="UP001458880"/>
    </source>
</evidence>
<sequence>MSQQIRETNDSMMMTFARSNQQQYFYAHIRRVPKINIWYQTKLIFYLTDIIAINYAKYQTTQLDSNPFSRLFILAGYGGQELAQRKGRLNYILLYLPSFILVYT</sequence>
<dbReference type="AlphaFoldDB" id="A0AAW1HF55"/>
<keyword evidence="2" id="KW-1185">Reference proteome</keyword>
<evidence type="ECO:0000313" key="1">
    <source>
        <dbReference type="EMBL" id="KAK9674822.1"/>
    </source>
</evidence>
<dbReference type="EMBL" id="JASPKY010001488">
    <property type="protein sequence ID" value="KAK9674822.1"/>
    <property type="molecule type" value="Genomic_DNA"/>
</dbReference>
<comment type="caution">
    <text evidence="1">The sequence shown here is derived from an EMBL/GenBank/DDBJ whole genome shotgun (WGS) entry which is preliminary data.</text>
</comment>
<gene>
    <name evidence="1" type="ORF">QE152_g40830</name>
</gene>
<reference evidence="1 2" key="1">
    <citation type="journal article" date="2024" name="BMC Genomics">
        <title>De novo assembly and annotation of Popillia japonica's genome with initial clues to its potential as an invasive pest.</title>
        <authorList>
            <person name="Cucini C."/>
            <person name="Boschi S."/>
            <person name="Funari R."/>
            <person name="Cardaioli E."/>
            <person name="Iannotti N."/>
            <person name="Marturano G."/>
            <person name="Paoli F."/>
            <person name="Bruttini M."/>
            <person name="Carapelli A."/>
            <person name="Frati F."/>
            <person name="Nardi F."/>
        </authorList>
    </citation>
    <scope>NUCLEOTIDE SEQUENCE [LARGE SCALE GENOMIC DNA]</scope>
    <source>
        <strain evidence="1">DMR45628</strain>
    </source>
</reference>
<organism evidence="1 2">
    <name type="scientific">Popillia japonica</name>
    <name type="common">Japanese beetle</name>
    <dbReference type="NCBI Taxonomy" id="7064"/>
    <lineage>
        <taxon>Eukaryota</taxon>
        <taxon>Metazoa</taxon>
        <taxon>Ecdysozoa</taxon>
        <taxon>Arthropoda</taxon>
        <taxon>Hexapoda</taxon>
        <taxon>Insecta</taxon>
        <taxon>Pterygota</taxon>
        <taxon>Neoptera</taxon>
        <taxon>Endopterygota</taxon>
        <taxon>Coleoptera</taxon>
        <taxon>Polyphaga</taxon>
        <taxon>Scarabaeiformia</taxon>
        <taxon>Scarabaeidae</taxon>
        <taxon>Rutelinae</taxon>
        <taxon>Popillia</taxon>
    </lineage>
</organism>
<protein>
    <submittedName>
        <fullName evidence="1">Uncharacterized protein</fullName>
    </submittedName>
</protein>
<name>A0AAW1HF55_POPJA</name>
<dbReference type="Proteomes" id="UP001458880">
    <property type="component" value="Unassembled WGS sequence"/>
</dbReference>
<proteinExistence type="predicted"/>
<accession>A0AAW1HF55</accession>